<organism evidence="1">
    <name type="scientific">Roseomonas mucosa</name>
    <dbReference type="NCBI Taxonomy" id="207340"/>
    <lineage>
        <taxon>Bacteria</taxon>
        <taxon>Pseudomonadati</taxon>
        <taxon>Pseudomonadota</taxon>
        <taxon>Alphaproteobacteria</taxon>
        <taxon>Acetobacterales</taxon>
        <taxon>Roseomonadaceae</taxon>
        <taxon>Roseomonas</taxon>
    </lineage>
</organism>
<reference evidence="1" key="1">
    <citation type="submission" date="2017-12" db="EMBL/GenBank/DDBJ databases">
        <authorList>
            <person name="Martens C."/>
            <person name="Dahlstrom E."/>
            <person name="Barbian K."/>
            <person name="Sykora L."/>
            <person name="Ricklefs S."/>
            <person name="Bruno D."/>
            <person name="Anzick I."/>
            <person name="Myles I."/>
            <person name="Datta S.K."/>
        </authorList>
    </citation>
    <scope>NUCLEOTIDE SEQUENCE</scope>
    <source>
        <strain evidence="1">AD2</strain>
    </source>
</reference>
<gene>
    <name evidence="1" type="ORF">RADP37_04233</name>
</gene>
<protein>
    <submittedName>
        <fullName evidence="1">Uncharacterized protein</fullName>
    </submittedName>
</protein>
<accession>A0A4Y1MWQ2</accession>
<name>A0A4Y1MWQ2_9PROT</name>
<dbReference type="AlphaFoldDB" id="A0A4Y1MWQ2"/>
<sequence>MFSQGHADPVAGLVNMTSEVLHGREACLPCSMGITAALPVDN</sequence>
<proteinExistence type="predicted"/>
<dbReference type="EMBL" id="CP025189">
    <property type="protein sequence ID" value="AWV22039.1"/>
    <property type="molecule type" value="Genomic_DNA"/>
</dbReference>
<evidence type="ECO:0000313" key="1">
    <source>
        <dbReference type="EMBL" id="AWV22039.1"/>
    </source>
</evidence>